<sequence>MKTLILPVAVFIFLIISCKNNTNTARKDVKQYTIEQLY</sequence>
<name>A0A6J4SZY2_9BACT</name>
<accession>A0A6J4SZY2</accession>
<dbReference type="AlphaFoldDB" id="A0A6J4SZY2"/>
<gene>
    <name evidence="1" type="ORF">AVDCRST_MAG96-2385</name>
</gene>
<dbReference type="EMBL" id="CADCVN010000928">
    <property type="protein sequence ID" value="CAA9509467.1"/>
    <property type="molecule type" value="Genomic_DNA"/>
</dbReference>
<protein>
    <submittedName>
        <fullName evidence="1">Uncharacterized protein</fullName>
    </submittedName>
</protein>
<feature type="non-terminal residue" evidence="1">
    <location>
        <position position="38"/>
    </location>
</feature>
<dbReference type="PROSITE" id="PS51257">
    <property type="entry name" value="PROKAR_LIPOPROTEIN"/>
    <property type="match status" value="1"/>
</dbReference>
<proteinExistence type="predicted"/>
<evidence type="ECO:0000313" key="1">
    <source>
        <dbReference type="EMBL" id="CAA9509467.1"/>
    </source>
</evidence>
<reference evidence="1" key="1">
    <citation type="submission" date="2020-02" db="EMBL/GenBank/DDBJ databases">
        <authorList>
            <person name="Meier V. D."/>
        </authorList>
    </citation>
    <scope>NUCLEOTIDE SEQUENCE</scope>
    <source>
        <strain evidence="1">AVDCRST_MAG96</strain>
    </source>
</reference>
<organism evidence="1">
    <name type="scientific">uncultured Segetibacter sp</name>
    <dbReference type="NCBI Taxonomy" id="481133"/>
    <lineage>
        <taxon>Bacteria</taxon>
        <taxon>Pseudomonadati</taxon>
        <taxon>Bacteroidota</taxon>
        <taxon>Chitinophagia</taxon>
        <taxon>Chitinophagales</taxon>
        <taxon>Chitinophagaceae</taxon>
        <taxon>Segetibacter</taxon>
        <taxon>environmental samples</taxon>
    </lineage>
</organism>